<evidence type="ECO:0000313" key="1">
    <source>
        <dbReference type="EMBL" id="KAJ8680788.1"/>
    </source>
</evidence>
<dbReference type="Proteomes" id="UP001239111">
    <property type="component" value="Chromosome 2"/>
</dbReference>
<gene>
    <name evidence="1" type="ORF">QAD02_016575</name>
</gene>
<evidence type="ECO:0000313" key="2">
    <source>
        <dbReference type="Proteomes" id="UP001239111"/>
    </source>
</evidence>
<comment type="caution">
    <text evidence="1">The sequence shown here is derived from an EMBL/GenBank/DDBJ whole genome shotgun (WGS) entry which is preliminary data.</text>
</comment>
<proteinExistence type="predicted"/>
<name>A0ACC2PCI9_9HYME</name>
<keyword evidence="2" id="KW-1185">Reference proteome</keyword>
<organism evidence="1 2">
    <name type="scientific">Eretmocerus hayati</name>
    <dbReference type="NCBI Taxonomy" id="131215"/>
    <lineage>
        <taxon>Eukaryota</taxon>
        <taxon>Metazoa</taxon>
        <taxon>Ecdysozoa</taxon>
        <taxon>Arthropoda</taxon>
        <taxon>Hexapoda</taxon>
        <taxon>Insecta</taxon>
        <taxon>Pterygota</taxon>
        <taxon>Neoptera</taxon>
        <taxon>Endopterygota</taxon>
        <taxon>Hymenoptera</taxon>
        <taxon>Apocrita</taxon>
        <taxon>Proctotrupomorpha</taxon>
        <taxon>Chalcidoidea</taxon>
        <taxon>Aphelinidae</taxon>
        <taxon>Aphelininae</taxon>
        <taxon>Eretmocerus</taxon>
    </lineage>
</organism>
<sequence>MDPRCSVWGHEHVPQRIGKCNDIEKFDRVFFGIHSKLCNALDPMARILLECAFEAVMDAGINPRTLRGANVSVFNASNLSESEKVIFSRKSQKDGFLIVGGSKAMIPNRVSFFLGLTGSSVNVDNDMTGGATALECAYNAIKDGHCDAALVTGCMVSLHPHISFQLKKLGLLSEDGYTRCFDDSADGHTRGDGVAALYLQRADDAKRIYQEVLNIKGKHCNTVDINEVLYFPKVEDQIEMMKNVLNESGLSPDDIIYLEGSGMGIKEADAQELEAIDAVYGRRKKPLPIGSIKSVIGNAPAVAVLNSILKMVIGSETGLIPANLNYEKPNSKAAGLKSGRLFVPTDLTPWTGEYTNVNSSSILGAFASLILKSPKKEKVNDGIPEDDIPRIIFASGRTEEAVSTFLSYVESRPVDSELVALLHEIFQSDIDGHLYRGYSIVPAKGILNSRSKKREILFNSGESKEIWWVYSGMGSQWAGMGEALLQLPVFEAAIRKCDAVLKPRGYDIFKVITDKDPKMFDLIINSFIGIAAIQIGLTDVLKSLGLEPDYIIGHSVGELGCAYADGCFTAEQMILAALSRGLASVETKLDRGSMAAVGLGYEDVHPLCPPDIDVACHNGPESSTISGPAESMKAFVASLSARGIFAREVNCSNIAYHSRYIAPAGPNLMRRLQEVIPDPKPRSSKWVSSSVPRREWNTMKARLSSAEYHTNNLLSAVLFDETARQIPANAVCIEIAPHGLLQAIVKRSLPKTVINIALTRRDHPNNLEVLLAGIGQMYNIGMQPQISNIYPKVQFPVGKGTPSISSLVKWDHSADWGVRYFEPPEEKKEGEKTFQIDLNDKDHQYLKDFIVDGLITIPISVYLFHAWEILKSLDSDTSEDVIFEDIRVNKQQIVVPGDQNVTFTVAICRGSGSFEIMESEESVLCGTIRNDKPVEQERLDIKPSKSSLDKKSELNTSDFYKELGMRGLQYSNDSQNIVRASIDGTRAVARWKKDWISFIDCLIQSYILGNDLRQAELPLSIRKIVIDLKRHESSVKNNEVEIFIHRELNYLTSGGVEIQGIKCSPLAKIFHQDIICTDGLSVVPNINKTDLPRIVALRMVLQLVIESIFSSRLQTIKLIEVEDSENSKAFQKLLRHIPESALFKTELITPTAKRFDGSLNVVLSGLEHNVAEISKNLSDGKFLLSLIAPTQLTSYLQICKESGLKVVSVQKSEDKNIVLVRKVQPLRIVSSIHQYKDSQDILSQIKKIKITSDNERIILIAGSDNITNTIEAAQNLKKVPEAKNLRVFIGLESKISDKILKSPDLIEQFSLDLFINIATSQGDWSTLRARKINLEPAICSNWTADSKYSYDPTDIIWTEGPIIEKSDKVVKVEYAALNRQDILIAKSSFHADPADLSGKNRILPARLGLEFSGVDSRGKKVMGITRGSSLSNNVQIDPDWTWPVPDSWTLEDAATVPFSYILAYSALVVKAEVQPGEKVLLTNTCDGLGLAIFQLAIKKKCEVFVTYETVADKKLIKTINPEIQEKNLLKYTKGNFRDVIRTKTGGQGVDVIICNQDEVKSLERLFEVTKHNARVVLINDLTDSRVHEYVGLEIFLREISLFSVVPAKILASDERTKKALAKLVSDGIKTGFVKPLPRTTHRRESLQEVFRDSLQNGFHNKIIIRVQPETSKTNGALAIPRLYCSGKKSYVILEGLTDFGLELVDWLITRGAKHIVIGSKSDNNSSYKNLRILLWQSYGVQVVVREGIDISQKSNLNSVFKEAVSIGPIDAIFDLSGINISKESKKDPKGFITKIADELSRSCPELRQFVVCSSTNNSNHYCGCSQEDMVFERIIQQRKNDGLEGIYIRWGMIESRNEGGHRRSKPLPPVSKYLQKFDEILGTKETTVNVSCIVPESDEVEKDFSGADADDSENARGEIESFNEIIKDSACDAADLFSQIDF</sequence>
<protein>
    <submittedName>
        <fullName evidence="1">Uncharacterized protein</fullName>
    </submittedName>
</protein>
<reference evidence="1" key="1">
    <citation type="submission" date="2023-04" db="EMBL/GenBank/DDBJ databases">
        <title>A chromosome-level genome assembly of the parasitoid wasp Eretmocerus hayati.</title>
        <authorList>
            <person name="Zhong Y."/>
            <person name="Liu S."/>
            <person name="Liu Y."/>
        </authorList>
    </citation>
    <scope>NUCLEOTIDE SEQUENCE</scope>
    <source>
        <strain evidence="1">ZJU_SS_LIU_2023</strain>
    </source>
</reference>
<dbReference type="EMBL" id="CM056742">
    <property type="protein sequence ID" value="KAJ8680788.1"/>
    <property type="molecule type" value="Genomic_DNA"/>
</dbReference>
<accession>A0ACC2PCI9</accession>